<dbReference type="CDD" id="cd06442">
    <property type="entry name" value="DPM1_like"/>
    <property type="match status" value="1"/>
</dbReference>
<gene>
    <name evidence="5" type="ORF">F4V45_05975</name>
</gene>
<dbReference type="PANTHER" id="PTHR43398:SF1">
    <property type="entry name" value="DOLICHOL-PHOSPHATE MANNOSYLTRANSFERASE SUBUNIT 1"/>
    <property type="match status" value="1"/>
</dbReference>
<sequence>MHDSSPKAESSKETKPLICIPTYNEAKNIAPLLREIFSLFPKIHILIIDDNSTDGTQEILASLSRSYPNLHVLKRAGKLGLASAYIDGFLWGLKSGFSHFIQMDADFSHHPRYLAQTLANLPHFEVVINSRNIIGGGVVGWGLSRKILSRFGSLYARLWLGARVMDFTGGFNAYSARALSAIDLHSIKSSGYCFQIEMKYRAYKAGLRLLELPIIFEDRIAGKSKMSKTIVLEALWRTPFLRLQAIKATHKKVCK</sequence>
<dbReference type="FunFam" id="3.90.550.10:FF:000122">
    <property type="entry name" value="Dolichol-phosphate mannosyltransferase subunit 1"/>
    <property type="match status" value="1"/>
</dbReference>
<evidence type="ECO:0000313" key="6">
    <source>
        <dbReference type="Proteomes" id="UP000323707"/>
    </source>
</evidence>
<dbReference type="EMBL" id="VXKE01000019">
    <property type="protein sequence ID" value="KAA8708628.1"/>
    <property type="molecule type" value="Genomic_DNA"/>
</dbReference>
<dbReference type="InterPro" id="IPR001173">
    <property type="entry name" value="Glyco_trans_2-like"/>
</dbReference>
<keyword evidence="3" id="KW-0808">Transferase</keyword>
<feature type="domain" description="Glycosyltransferase 2-like" evidence="4">
    <location>
        <begin position="18"/>
        <end position="180"/>
    </location>
</feature>
<organism evidence="5 6">
    <name type="scientific">Helicobacter canis</name>
    <dbReference type="NCBI Taxonomy" id="29419"/>
    <lineage>
        <taxon>Bacteria</taxon>
        <taxon>Pseudomonadati</taxon>
        <taxon>Campylobacterota</taxon>
        <taxon>Epsilonproteobacteria</taxon>
        <taxon>Campylobacterales</taxon>
        <taxon>Helicobacteraceae</taxon>
        <taxon>Helicobacter</taxon>
    </lineage>
</organism>
<protein>
    <submittedName>
        <fullName evidence="5">Polyprenol monophosphomannose synthase</fullName>
    </submittedName>
</protein>
<dbReference type="Gene3D" id="3.90.550.10">
    <property type="entry name" value="Spore Coat Polysaccharide Biosynthesis Protein SpsA, Chain A"/>
    <property type="match status" value="1"/>
</dbReference>
<dbReference type="Pfam" id="PF00535">
    <property type="entry name" value="Glycos_transf_2"/>
    <property type="match status" value="1"/>
</dbReference>
<evidence type="ECO:0000313" key="5">
    <source>
        <dbReference type="EMBL" id="KAA8708628.1"/>
    </source>
</evidence>
<dbReference type="Proteomes" id="UP000323707">
    <property type="component" value="Unassembled WGS sequence"/>
</dbReference>
<evidence type="ECO:0000259" key="4">
    <source>
        <dbReference type="Pfam" id="PF00535"/>
    </source>
</evidence>
<dbReference type="GO" id="GO:0004582">
    <property type="term" value="F:dolichyl-phosphate beta-D-mannosyltransferase activity"/>
    <property type="evidence" value="ECO:0007669"/>
    <property type="project" value="InterPro"/>
</dbReference>
<evidence type="ECO:0000256" key="3">
    <source>
        <dbReference type="ARBA" id="ARBA00022679"/>
    </source>
</evidence>
<dbReference type="SUPFAM" id="SSF53448">
    <property type="entry name" value="Nucleotide-diphospho-sugar transferases"/>
    <property type="match status" value="1"/>
</dbReference>
<name>A0A5M9QJP9_9HELI</name>
<keyword evidence="2" id="KW-0328">Glycosyltransferase</keyword>
<evidence type="ECO:0000256" key="2">
    <source>
        <dbReference type="ARBA" id="ARBA00022676"/>
    </source>
</evidence>
<comment type="caution">
    <text evidence="5">The sequence shown here is derived from an EMBL/GenBank/DDBJ whole genome shotgun (WGS) entry which is preliminary data.</text>
</comment>
<dbReference type="GO" id="GO:0016020">
    <property type="term" value="C:membrane"/>
    <property type="evidence" value="ECO:0007669"/>
    <property type="project" value="GOC"/>
</dbReference>
<dbReference type="AlphaFoldDB" id="A0A5M9QJP9"/>
<dbReference type="PANTHER" id="PTHR43398">
    <property type="entry name" value="DOLICHOL-PHOSPHATE MANNOSYLTRANSFERASE SUBUNIT 1"/>
    <property type="match status" value="1"/>
</dbReference>
<proteinExistence type="inferred from homology"/>
<reference evidence="5 6" key="1">
    <citation type="submission" date="2019-09" db="EMBL/GenBank/DDBJ databases">
        <title>Draft genome sequence of various Type strains from the CCUG.</title>
        <authorList>
            <person name="Pineiro-Iglesias B."/>
            <person name="Tunovic T."/>
            <person name="Unosson C."/>
            <person name="Inganas E."/>
            <person name="Ohlen M."/>
            <person name="Cardew S."/>
            <person name="Jensie-Markopoulos S."/>
            <person name="Salva-Serra F."/>
            <person name="Jaen-Luchoro D."/>
            <person name="Karlsson R."/>
            <person name="Svensson-Stadler L."/>
            <person name="Chun J."/>
            <person name="Moore E."/>
        </authorList>
    </citation>
    <scope>NUCLEOTIDE SEQUENCE [LARGE SCALE GENOMIC DNA]</scope>
    <source>
        <strain evidence="5 6">CCUG 32756T</strain>
    </source>
</reference>
<dbReference type="InterPro" id="IPR039528">
    <property type="entry name" value="DPM1-like"/>
</dbReference>
<accession>A0A5M9QJP9</accession>
<dbReference type="InterPro" id="IPR029044">
    <property type="entry name" value="Nucleotide-diphossugar_trans"/>
</dbReference>
<dbReference type="GO" id="GO:0009247">
    <property type="term" value="P:glycolipid biosynthetic process"/>
    <property type="evidence" value="ECO:0007669"/>
    <property type="project" value="TreeGrafter"/>
</dbReference>
<evidence type="ECO:0000256" key="1">
    <source>
        <dbReference type="ARBA" id="ARBA00006739"/>
    </source>
</evidence>
<comment type="similarity">
    <text evidence="1">Belongs to the glycosyltransferase 2 family.</text>
</comment>